<evidence type="ECO:0000313" key="4">
    <source>
        <dbReference type="Proteomes" id="UP000319257"/>
    </source>
</evidence>
<keyword evidence="2" id="KW-0472">Membrane</keyword>
<dbReference type="OrthoDB" id="5243382at2759"/>
<feature type="compositionally biased region" description="Low complexity" evidence="1">
    <location>
        <begin position="355"/>
        <end position="377"/>
    </location>
</feature>
<keyword evidence="2" id="KW-1133">Transmembrane helix</keyword>
<feature type="compositionally biased region" description="Low complexity" evidence="1">
    <location>
        <begin position="431"/>
        <end position="443"/>
    </location>
</feature>
<name>A0A507AG47_9PEZI</name>
<reference evidence="3 4" key="1">
    <citation type="submission" date="2019-06" db="EMBL/GenBank/DDBJ databases">
        <title>Draft genome sequence of the filamentous fungus Phialemoniopsis curvata isolated from diesel fuel.</title>
        <authorList>
            <person name="Varaljay V.A."/>
            <person name="Lyon W.J."/>
            <person name="Crouch A.L."/>
            <person name="Drake C.E."/>
            <person name="Hollomon J.M."/>
            <person name="Nadeau L.J."/>
            <person name="Nunn H.S."/>
            <person name="Stevenson B.S."/>
            <person name="Bojanowski C.L."/>
            <person name="Crookes-Goodson W.J."/>
        </authorList>
    </citation>
    <scope>NUCLEOTIDE SEQUENCE [LARGE SCALE GENOMIC DNA]</scope>
    <source>
        <strain evidence="3 4">D216</strain>
    </source>
</reference>
<feature type="transmembrane region" description="Helical" evidence="2">
    <location>
        <begin position="149"/>
        <end position="171"/>
    </location>
</feature>
<dbReference type="InParanoid" id="A0A507AG47"/>
<evidence type="ECO:0000256" key="2">
    <source>
        <dbReference type="SAM" id="Phobius"/>
    </source>
</evidence>
<organism evidence="3 4">
    <name type="scientific">Thyridium curvatum</name>
    <dbReference type="NCBI Taxonomy" id="1093900"/>
    <lineage>
        <taxon>Eukaryota</taxon>
        <taxon>Fungi</taxon>
        <taxon>Dikarya</taxon>
        <taxon>Ascomycota</taxon>
        <taxon>Pezizomycotina</taxon>
        <taxon>Sordariomycetes</taxon>
        <taxon>Sordariomycetidae</taxon>
        <taxon>Thyridiales</taxon>
        <taxon>Thyridiaceae</taxon>
        <taxon>Thyridium</taxon>
    </lineage>
</organism>
<proteinExistence type="predicted"/>
<feature type="compositionally biased region" description="Low complexity" evidence="1">
    <location>
        <begin position="385"/>
        <end position="400"/>
    </location>
</feature>
<feature type="compositionally biased region" description="Basic and acidic residues" evidence="1">
    <location>
        <begin position="225"/>
        <end position="253"/>
    </location>
</feature>
<dbReference type="GeneID" id="41977301"/>
<feature type="transmembrane region" description="Helical" evidence="2">
    <location>
        <begin position="36"/>
        <end position="60"/>
    </location>
</feature>
<feature type="transmembrane region" description="Helical" evidence="2">
    <location>
        <begin position="113"/>
        <end position="137"/>
    </location>
</feature>
<feature type="region of interest" description="Disordered" evidence="1">
    <location>
        <begin position="225"/>
        <end position="290"/>
    </location>
</feature>
<dbReference type="STRING" id="1093900.A0A507AG47"/>
<accession>A0A507AG47</accession>
<evidence type="ECO:0000313" key="3">
    <source>
        <dbReference type="EMBL" id="TPX08665.1"/>
    </source>
</evidence>
<comment type="caution">
    <text evidence="3">The sequence shown here is derived from an EMBL/GenBank/DDBJ whole genome shotgun (WGS) entry which is preliminary data.</text>
</comment>
<feature type="compositionally biased region" description="Basic and acidic residues" evidence="1">
    <location>
        <begin position="484"/>
        <end position="496"/>
    </location>
</feature>
<keyword evidence="4" id="KW-1185">Reference proteome</keyword>
<feature type="transmembrane region" description="Helical" evidence="2">
    <location>
        <begin position="66"/>
        <end position="92"/>
    </location>
</feature>
<keyword evidence="2" id="KW-0812">Transmembrane</keyword>
<gene>
    <name evidence="3" type="ORF">E0L32_009854</name>
</gene>
<dbReference type="EMBL" id="SKBQ01000075">
    <property type="protein sequence ID" value="TPX08665.1"/>
    <property type="molecule type" value="Genomic_DNA"/>
</dbReference>
<dbReference type="RefSeq" id="XP_030990376.1">
    <property type="nucleotide sequence ID" value="XM_031144862.1"/>
</dbReference>
<protein>
    <submittedName>
        <fullName evidence="3">Uncharacterized protein</fullName>
    </submittedName>
</protein>
<evidence type="ECO:0000256" key="1">
    <source>
        <dbReference type="SAM" id="MobiDB-lite"/>
    </source>
</evidence>
<feature type="region of interest" description="Disordered" evidence="1">
    <location>
        <begin position="314"/>
        <end position="469"/>
    </location>
</feature>
<dbReference type="Proteomes" id="UP000319257">
    <property type="component" value="Unassembled WGS sequence"/>
</dbReference>
<feature type="compositionally biased region" description="Polar residues" evidence="1">
    <location>
        <begin position="444"/>
        <end position="466"/>
    </location>
</feature>
<dbReference type="AlphaFoldDB" id="A0A507AG47"/>
<feature type="region of interest" description="Disordered" evidence="1">
    <location>
        <begin position="484"/>
        <end position="521"/>
    </location>
</feature>
<feature type="compositionally biased region" description="Basic residues" evidence="1">
    <location>
        <begin position="338"/>
        <end position="351"/>
    </location>
</feature>
<sequence length="521" mass="57804">MDARSSTSEADLKAQLFEAYERLNPQPEPRQLWLQWLMLVTLVAVLIFSIIGFVVSGIVLGGTTDIAGVALGQSFVLFASLLAIIYIILHILNARKDYPMDRKQAFQHPLQSWAVIVARIDVIIWAIALVASSIILAKADPKRAGNVRAIQANVVACVAGLPATSIALAVLETARYPFTLPWITPDSVITCRISALEYDMFDDSVSQRGSMHRCEPVKEKIRGPRPIIEKIEEERPRRVVSKKEEKKKQERKGSLLGPRTMPEPVLEEVEVEVEEVHQQPPPVHQRPGDWKSQWNNLAEETGYNSIASSPNLSQFGFPWQQQPQQQPAVARKQSSSSLRHKPRGPLRRPSKIGKSSQNQNQSQNQQQQQQQQQQVQSPAQYNRMAGSTVSMSSAASSNYSQPTRTRRSPLSVMRTADDPNTVIQSDIRLVASSAGSSTYTTASFGRSETMSSADTHLTRPSTSDSAGSLGLFNRAAERLKAHELDSKAVDYRDPVKKKSSRRPPAPTVEDEVRIPGSFVED</sequence>